<dbReference type="SUPFAM" id="SSF54292">
    <property type="entry name" value="2Fe-2S ferredoxin-like"/>
    <property type="match status" value="1"/>
</dbReference>
<keyword evidence="3" id="KW-0001">2Fe-2S</keyword>
<dbReference type="Pfam" id="PF00175">
    <property type="entry name" value="NAD_binding_1"/>
    <property type="match status" value="1"/>
</dbReference>
<evidence type="ECO:0000256" key="8">
    <source>
        <dbReference type="ARBA" id="ARBA00023014"/>
    </source>
</evidence>
<dbReference type="InterPro" id="IPR012675">
    <property type="entry name" value="Beta-grasp_dom_sf"/>
</dbReference>
<proteinExistence type="predicted"/>
<dbReference type="PROSITE" id="PS51384">
    <property type="entry name" value="FAD_FR"/>
    <property type="match status" value="1"/>
</dbReference>
<dbReference type="GO" id="GO:0016491">
    <property type="term" value="F:oxidoreductase activity"/>
    <property type="evidence" value="ECO:0007669"/>
    <property type="project" value="UniProtKB-KW"/>
</dbReference>
<dbReference type="InterPro" id="IPR017927">
    <property type="entry name" value="FAD-bd_FR_type"/>
</dbReference>
<dbReference type="PRINTS" id="PR00410">
    <property type="entry name" value="PHEHYDRXLASE"/>
</dbReference>
<dbReference type="InterPro" id="IPR001433">
    <property type="entry name" value="OxRdtase_FAD/NAD-bd"/>
</dbReference>
<evidence type="ECO:0000259" key="9">
    <source>
        <dbReference type="PROSITE" id="PS51085"/>
    </source>
</evidence>
<dbReference type="InterPro" id="IPR036010">
    <property type="entry name" value="2Fe-2S_ferredoxin-like_sf"/>
</dbReference>
<dbReference type="PANTHER" id="PTHR47354">
    <property type="entry name" value="NADH OXIDOREDUCTASE HCR"/>
    <property type="match status" value="1"/>
</dbReference>
<keyword evidence="2" id="KW-0285">Flavoprotein</keyword>
<feature type="domain" description="FAD-binding FR-type" evidence="10">
    <location>
        <begin position="9"/>
        <end position="115"/>
    </location>
</feature>
<evidence type="ECO:0000256" key="3">
    <source>
        <dbReference type="ARBA" id="ARBA00022714"/>
    </source>
</evidence>
<comment type="cofactor">
    <cofactor evidence="1">
        <name>FAD</name>
        <dbReference type="ChEBI" id="CHEBI:57692"/>
    </cofactor>
</comment>
<organism evidence="11 12">
    <name type="scientific">Virgisporangium aliadipatigenens</name>
    <dbReference type="NCBI Taxonomy" id="741659"/>
    <lineage>
        <taxon>Bacteria</taxon>
        <taxon>Bacillati</taxon>
        <taxon>Actinomycetota</taxon>
        <taxon>Actinomycetes</taxon>
        <taxon>Micromonosporales</taxon>
        <taxon>Micromonosporaceae</taxon>
        <taxon>Virgisporangium</taxon>
    </lineage>
</organism>
<keyword evidence="8" id="KW-0411">Iron-sulfur</keyword>
<evidence type="ECO:0000256" key="4">
    <source>
        <dbReference type="ARBA" id="ARBA00022723"/>
    </source>
</evidence>
<dbReference type="InterPro" id="IPR050415">
    <property type="entry name" value="MRET"/>
</dbReference>
<name>A0A8J3YNX0_9ACTN</name>
<evidence type="ECO:0000259" key="10">
    <source>
        <dbReference type="PROSITE" id="PS51384"/>
    </source>
</evidence>
<dbReference type="CDD" id="cd06214">
    <property type="entry name" value="PA_degradation_oxidoreductase_like"/>
    <property type="match status" value="1"/>
</dbReference>
<gene>
    <name evidence="11" type="ORF">Val02_42160</name>
</gene>
<keyword evidence="5" id="KW-0274">FAD</keyword>
<keyword evidence="7" id="KW-0408">Iron</keyword>
<dbReference type="GO" id="GO:0051537">
    <property type="term" value="F:2 iron, 2 sulfur cluster binding"/>
    <property type="evidence" value="ECO:0007669"/>
    <property type="project" value="UniProtKB-KW"/>
</dbReference>
<dbReference type="Pfam" id="PF00111">
    <property type="entry name" value="Fer2"/>
    <property type="match status" value="1"/>
</dbReference>
<dbReference type="SUPFAM" id="SSF63380">
    <property type="entry name" value="Riboflavin synthase domain-like"/>
    <property type="match status" value="1"/>
</dbReference>
<dbReference type="PANTHER" id="PTHR47354:SF8">
    <property type="entry name" value="1,2-PHENYLACETYL-COA EPOXIDASE, SUBUNIT E"/>
    <property type="match status" value="1"/>
</dbReference>
<dbReference type="NCBIfam" id="TIGR02160">
    <property type="entry name" value="PA_CoA_Oxy5"/>
    <property type="match status" value="1"/>
</dbReference>
<sequence>MSVTATRRPTFHALTVSGVEPVAEDAVAVEFAVPAALRETFAFAAGQHVTVRRQRPEVRRSYSICSTPGELATHGRLRIGVRQVPGGVFSTFAAKDLRAGDTVLVLPPLGSFTTAFDPGRVRRYGAVAAGSGITPVLSLASTALAVEPRSRFTVVYGNRTARSAMFTEELADLKDRYPQRLHLVYAFSREQRDTELLSGRLDTHRLRRIVDELVDPDGVDEWFLCGPYGLVTAARDTLGGRAAKVHVELFHAEEAVVARPRPAAPQGATTEVTIRLDGRTSTVRMARDERVLDAALRVRPELPYACKGGVCSTCRARLVDGGVDMVSNFALEPDEVARGDILTCQAVPLTDAVVVDFDM</sequence>
<accession>A0A8J3YNX0</accession>
<dbReference type="InterPro" id="IPR017938">
    <property type="entry name" value="Riboflavin_synthase-like_b-brl"/>
</dbReference>
<evidence type="ECO:0000256" key="1">
    <source>
        <dbReference type="ARBA" id="ARBA00001974"/>
    </source>
</evidence>
<dbReference type="GO" id="GO:0046872">
    <property type="term" value="F:metal ion binding"/>
    <property type="evidence" value="ECO:0007669"/>
    <property type="project" value="UniProtKB-KW"/>
</dbReference>
<dbReference type="PROSITE" id="PS51085">
    <property type="entry name" value="2FE2S_FER_2"/>
    <property type="match status" value="1"/>
</dbReference>
<evidence type="ECO:0000256" key="7">
    <source>
        <dbReference type="ARBA" id="ARBA00023004"/>
    </source>
</evidence>
<dbReference type="AlphaFoldDB" id="A0A8J3YNX0"/>
<evidence type="ECO:0000256" key="2">
    <source>
        <dbReference type="ARBA" id="ARBA00022630"/>
    </source>
</evidence>
<keyword evidence="4" id="KW-0479">Metal-binding</keyword>
<dbReference type="GO" id="GO:0050660">
    <property type="term" value="F:flavin adenine dinucleotide binding"/>
    <property type="evidence" value="ECO:0007669"/>
    <property type="project" value="TreeGrafter"/>
</dbReference>
<evidence type="ECO:0000256" key="5">
    <source>
        <dbReference type="ARBA" id="ARBA00022827"/>
    </source>
</evidence>
<dbReference type="Gene3D" id="3.40.50.80">
    <property type="entry name" value="Nucleotide-binding domain of ferredoxin-NADP reductase (FNR) module"/>
    <property type="match status" value="1"/>
</dbReference>
<feature type="domain" description="2Fe-2S ferredoxin-type" evidence="9">
    <location>
        <begin position="270"/>
        <end position="359"/>
    </location>
</feature>
<evidence type="ECO:0000313" key="11">
    <source>
        <dbReference type="EMBL" id="GIJ47330.1"/>
    </source>
</evidence>
<evidence type="ECO:0000313" key="12">
    <source>
        <dbReference type="Proteomes" id="UP000619260"/>
    </source>
</evidence>
<dbReference type="InterPro" id="IPR039261">
    <property type="entry name" value="FNR_nucleotide-bd"/>
</dbReference>
<dbReference type="InterPro" id="IPR001041">
    <property type="entry name" value="2Fe-2S_ferredoxin-type"/>
</dbReference>
<dbReference type="GO" id="GO:0010124">
    <property type="term" value="P:phenylacetate catabolic process"/>
    <property type="evidence" value="ECO:0007669"/>
    <property type="project" value="InterPro"/>
</dbReference>
<dbReference type="InterPro" id="IPR006058">
    <property type="entry name" value="2Fe2S_fd_BS"/>
</dbReference>
<dbReference type="Pfam" id="PF00970">
    <property type="entry name" value="FAD_binding_6"/>
    <property type="match status" value="1"/>
</dbReference>
<dbReference type="Gene3D" id="2.40.30.10">
    <property type="entry name" value="Translation factors"/>
    <property type="match status" value="1"/>
</dbReference>
<dbReference type="SUPFAM" id="SSF52343">
    <property type="entry name" value="Ferredoxin reductase-like, C-terminal NADP-linked domain"/>
    <property type="match status" value="1"/>
</dbReference>
<dbReference type="Proteomes" id="UP000619260">
    <property type="component" value="Unassembled WGS sequence"/>
</dbReference>
<dbReference type="EMBL" id="BOPF01000014">
    <property type="protein sequence ID" value="GIJ47330.1"/>
    <property type="molecule type" value="Genomic_DNA"/>
</dbReference>
<dbReference type="PROSITE" id="PS00197">
    <property type="entry name" value="2FE2S_FER_1"/>
    <property type="match status" value="1"/>
</dbReference>
<comment type="caution">
    <text evidence="11">The sequence shown here is derived from an EMBL/GenBank/DDBJ whole genome shotgun (WGS) entry which is preliminary data.</text>
</comment>
<keyword evidence="6" id="KW-0560">Oxidoreductase</keyword>
<dbReference type="InterPro" id="IPR011884">
    <property type="entry name" value="PaaE"/>
</dbReference>
<dbReference type="RefSeq" id="WP_203900826.1">
    <property type="nucleotide sequence ID" value="NZ_BOPF01000014.1"/>
</dbReference>
<evidence type="ECO:0000256" key="6">
    <source>
        <dbReference type="ARBA" id="ARBA00023002"/>
    </source>
</evidence>
<dbReference type="Gene3D" id="3.10.20.30">
    <property type="match status" value="1"/>
</dbReference>
<reference evidence="11" key="1">
    <citation type="submission" date="2021-01" db="EMBL/GenBank/DDBJ databases">
        <title>Whole genome shotgun sequence of Virgisporangium aliadipatigenens NBRC 105644.</title>
        <authorList>
            <person name="Komaki H."/>
            <person name="Tamura T."/>
        </authorList>
    </citation>
    <scope>NUCLEOTIDE SEQUENCE</scope>
    <source>
        <strain evidence="11">NBRC 105644</strain>
    </source>
</reference>
<dbReference type="CDD" id="cd00207">
    <property type="entry name" value="fer2"/>
    <property type="match status" value="1"/>
</dbReference>
<protein>
    <submittedName>
        <fullName evidence="11">Phenylacetic acid degradation protein</fullName>
    </submittedName>
</protein>
<keyword evidence="12" id="KW-1185">Reference proteome</keyword>
<dbReference type="InterPro" id="IPR008333">
    <property type="entry name" value="Cbr1-like_FAD-bd_dom"/>
</dbReference>